<dbReference type="VEuPathDB" id="TriTrypDB:Tbg972.7.4010"/>
<sequence length="421" mass="47553">MSSRSGGRPFGKSHESLKLPVIRTVGTVMHEPPRPVCRVISPAEPIQWRKRSRINKSPQNIPDASVSVPPTKDSTGRDFEITISQYPGSNDAASGVINNLDLFEARLHGEPNLCRLLTSQHESSPSSRASVMPEHLFPFMDDSSSPRLLRGTMITLLPCLSSDLFLKNNTIAARLREMERGEVLQKLRAEGRRLGMREVTVDEFSHLVGCLFGEELLDKDEVEYLFRFLYWNTQDCISFEDLIASVSLVFEEVDVLILVRCKYIMEERTLNNSVISLVDVDIMLGAFKSVFGEYVPEVCELCADVRRAMEDIMPTYTVPASTFREEIKRHELLMNCLDVVHTDGSIGWLPLLQLLDRLPDDDCKSFGTTHVELQRALVDTAIAKWREEPDESVSDDGKDCVMDLCHPKFIADKYMISTNVP</sequence>
<evidence type="ECO:0000313" key="2">
    <source>
        <dbReference type="EMBL" id="CBH12468.1"/>
    </source>
</evidence>
<protein>
    <submittedName>
        <fullName evidence="2">Uncharacterized protein</fullName>
    </submittedName>
</protein>
<dbReference type="AlphaFoldDB" id="C9ZST3"/>
<name>C9ZST3_TRYB9</name>
<organism evidence="2 3">
    <name type="scientific">Trypanosoma brucei gambiense (strain MHOM/CI/86/DAL972)</name>
    <dbReference type="NCBI Taxonomy" id="679716"/>
    <lineage>
        <taxon>Eukaryota</taxon>
        <taxon>Discoba</taxon>
        <taxon>Euglenozoa</taxon>
        <taxon>Kinetoplastea</taxon>
        <taxon>Metakinetoplastina</taxon>
        <taxon>Trypanosomatida</taxon>
        <taxon>Trypanosomatidae</taxon>
        <taxon>Trypanosoma</taxon>
    </lineage>
</organism>
<accession>C9ZST3</accession>
<dbReference type="KEGG" id="tbg:TbgDal_VII4010"/>
<gene>
    <name evidence="2" type="ORF">TbgDal_VII4010</name>
</gene>
<proteinExistence type="predicted"/>
<dbReference type="OrthoDB" id="250301at2759"/>
<evidence type="ECO:0000256" key="1">
    <source>
        <dbReference type="SAM" id="MobiDB-lite"/>
    </source>
</evidence>
<dbReference type="EMBL" id="FN554970">
    <property type="protein sequence ID" value="CBH12468.1"/>
    <property type="molecule type" value="Genomic_DNA"/>
</dbReference>
<feature type="region of interest" description="Disordered" evidence="1">
    <location>
        <begin position="51"/>
        <end position="74"/>
    </location>
</feature>
<evidence type="ECO:0000313" key="3">
    <source>
        <dbReference type="Proteomes" id="UP000002316"/>
    </source>
</evidence>
<dbReference type="GeneID" id="23862605"/>
<dbReference type="RefSeq" id="XP_011774748.1">
    <property type="nucleotide sequence ID" value="XM_011776446.1"/>
</dbReference>
<dbReference type="Proteomes" id="UP000002316">
    <property type="component" value="Chromosome 7"/>
</dbReference>
<reference evidence="3" key="1">
    <citation type="journal article" date="2010" name="PLoS Negl. Trop. Dis.">
        <title>The genome sequence of Trypanosoma brucei gambiense, causative agent of chronic human african trypanosomiasis.</title>
        <authorList>
            <person name="Jackson A.P."/>
            <person name="Sanders M."/>
            <person name="Berry A."/>
            <person name="McQuillan J."/>
            <person name="Aslett M.A."/>
            <person name="Quail M.A."/>
            <person name="Chukualim B."/>
            <person name="Capewell P."/>
            <person name="MacLeod A."/>
            <person name="Melville S.E."/>
            <person name="Gibson W."/>
            <person name="Barry J.D."/>
            <person name="Berriman M."/>
            <person name="Hertz-Fowler C."/>
        </authorList>
    </citation>
    <scope>NUCLEOTIDE SEQUENCE [LARGE SCALE GENOMIC DNA]</scope>
    <source>
        <strain evidence="3">MHOM/CI/86/DAL972</strain>
    </source>
</reference>